<dbReference type="CDD" id="cd07983">
    <property type="entry name" value="LPLAT_DUF374-like"/>
    <property type="match status" value="1"/>
</dbReference>
<protein>
    <recommendedName>
        <fullName evidence="1">DUF374 domain-containing protein</fullName>
    </recommendedName>
</protein>
<gene>
    <name evidence="2" type="ORF">HNQ39_003822</name>
</gene>
<organism evidence="2 3">
    <name type="scientific">Armatimonas rosea</name>
    <dbReference type="NCBI Taxonomy" id="685828"/>
    <lineage>
        <taxon>Bacteria</taxon>
        <taxon>Bacillati</taxon>
        <taxon>Armatimonadota</taxon>
        <taxon>Armatimonadia</taxon>
        <taxon>Armatimonadales</taxon>
        <taxon>Armatimonadaceae</taxon>
        <taxon>Armatimonas</taxon>
    </lineage>
</organism>
<proteinExistence type="predicted"/>
<dbReference type="InterPro" id="IPR007172">
    <property type="entry name" value="DUF374"/>
</dbReference>
<evidence type="ECO:0000313" key="3">
    <source>
        <dbReference type="Proteomes" id="UP000520814"/>
    </source>
</evidence>
<evidence type="ECO:0000313" key="2">
    <source>
        <dbReference type="EMBL" id="MBB6052012.1"/>
    </source>
</evidence>
<name>A0A7W9SSG9_ARMRO</name>
<dbReference type="RefSeq" id="WP_184200139.1">
    <property type="nucleotide sequence ID" value="NZ_JACHGW010000003.1"/>
</dbReference>
<dbReference type="EMBL" id="JACHGW010000003">
    <property type="protein sequence ID" value="MBB6052012.1"/>
    <property type="molecule type" value="Genomic_DNA"/>
</dbReference>
<reference evidence="2 3" key="1">
    <citation type="submission" date="2020-08" db="EMBL/GenBank/DDBJ databases">
        <title>Genomic Encyclopedia of Type Strains, Phase IV (KMG-IV): sequencing the most valuable type-strain genomes for metagenomic binning, comparative biology and taxonomic classification.</title>
        <authorList>
            <person name="Goeker M."/>
        </authorList>
    </citation>
    <scope>NUCLEOTIDE SEQUENCE [LARGE SCALE GENOMIC DNA]</scope>
    <source>
        <strain evidence="2 3">DSM 23562</strain>
    </source>
</reference>
<dbReference type="Pfam" id="PF04028">
    <property type="entry name" value="DUF374"/>
    <property type="match status" value="1"/>
</dbReference>
<accession>A0A7W9SSG9</accession>
<comment type="caution">
    <text evidence="2">The sequence shown here is derived from an EMBL/GenBank/DDBJ whole genome shotgun (WGS) entry which is preliminary data.</text>
</comment>
<dbReference type="AlphaFoldDB" id="A0A7W9SSG9"/>
<feature type="domain" description="DUF374" evidence="1">
    <location>
        <begin position="57"/>
        <end position="125"/>
    </location>
</feature>
<keyword evidence="3" id="KW-1185">Reference proteome</keyword>
<dbReference type="Proteomes" id="UP000520814">
    <property type="component" value="Unassembled WGS sequence"/>
</dbReference>
<sequence length="215" mass="23310">MTFKVRALSGVIAGLVRLLAGTARLTIEGEEAAMASLKENNGGILVTWHGRTLIPLYRYRNRGYWALVSLSRDGDIQARNFANFGFQIVRGSTGRGGDRAAVQMLRELKKGGVLAFTPDGPRGPARKVQPGVVFFARRSGKPILPLVATATPGKRLTTWDDYLLPAPFSRAAWVFGEPIFVAADESDEDACRRVEEALNACEAKAEGMLNPPGHS</sequence>
<evidence type="ECO:0000259" key="1">
    <source>
        <dbReference type="Pfam" id="PF04028"/>
    </source>
</evidence>